<gene>
    <name evidence="2" type="ORF">ACFSUT_37385</name>
</gene>
<feature type="region of interest" description="Disordered" evidence="1">
    <location>
        <begin position="35"/>
        <end position="54"/>
    </location>
</feature>
<proteinExistence type="predicted"/>
<sequence>MQANLAAASSAGGWTLLAILVVLAILLTAIGVAQARDPARRSPESEGESGDEPE</sequence>
<evidence type="ECO:0000256" key="1">
    <source>
        <dbReference type="SAM" id="MobiDB-lite"/>
    </source>
</evidence>
<evidence type="ECO:0000313" key="3">
    <source>
        <dbReference type="Proteomes" id="UP001597542"/>
    </source>
</evidence>
<reference evidence="3" key="1">
    <citation type="journal article" date="2019" name="Int. J. Syst. Evol. Microbiol.">
        <title>The Global Catalogue of Microorganisms (GCM) 10K type strain sequencing project: providing services to taxonomists for standard genome sequencing and annotation.</title>
        <authorList>
            <consortium name="The Broad Institute Genomics Platform"/>
            <consortium name="The Broad Institute Genome Sequencing Center for Infectious Disease"/>
            <person name="Wu L."/>
            <person name="Ma J."/>
        </authorList>
    </citation>
    <scope>NUCLEOTIDE SEQUENCE [LARGE SCALE GENOMIC DNA]</scope>
    <source>
        <strain evidence="3">CGMCC 4.7638</strain>
    </source>
</reference>
<evidence type="ECO:0000313" key="2">
    <source>
        <dbReference type="EMBL" id="MFD2485996.1"/>
    </source>
</evidence>
<dbReference type="RefSeq" id="WP_344286351.1">
    <property type="nucleotide sequence ID" value="NZ_BAAAHV010000026.1"/>
</dbReference>
<organism evidence="2 3">
    <name type="scientific">Amycolatopsis albidoflavus</name>
    <dbReference type="NCBI Taxonomy" id="102226"/>
    <lineage>
        <taxon>Bacteria</taxon>
        <taxon>Bacillati</taxon>
        <taxon>Actinomycetota</taxon>
        <taxon>Actinomycetes</taxon>
        <taxon>Pseudonocardiales</taxon>
        <taxon>Pseudonocardiaceae</taxon>
        <taxon>Amycolatopsis</taxon>
    </lineage>
</organism>
<protein>
    <submittedName>
        <fullName evidence="2">Uncharacterized protein</fullName>
    </submittedName>
</protein>
<name>A0ABW5IAM2_9PSEU</name>
<accession>A0ABW5IAM2</accession>
<dbReference type="Proteomes" id="UP001597542">
    <property type="component" value="Unassembled WGS sequence"/>
</dbReference>
<dbReference type="EMBL" id="JBHUKQ010000019">
    <property type="protein sequence ID" value="MFD2485996.1"/>
    <property type="molecule type" value="Genomic_DNA"/>
</dbReference>
<comment type="caution">
    <text evidence="2">The sequence shown here is derived from an EMBL/GenBank/DDBJ whole genome shotgun (WGS) entry which is preliminary data.</text>
</comment>
<keyword evidence="3" id="KW-1185">Reference proteome</keyword>
<feature type="compositionally biased region" description="Acidic residues" evidence="1">
    <location>
        <begin position="45"/>
        <end position="54"/>
    </location>
</feature>